<evidence type="ECO:0000256" key="12">
    <source>
        <dbReference type="SAM" id="Phobius"/>
    </source>
</evidence>
<dbReference type="Pfam" id="PF00560">
    <property type="entry name" value="LRR_1"/>
    <property type="match status" value="5"/>
</dbReference>
<evidence type="ECO:0000256" key="7">
    <source>
        <dbReference type="ARBA" id="ARBA00022737"/>
    </source>
</evidence>
<evidence type="ECO:0000313" key="15">
    <source>
        <dbReference type="Proteomes" id="UP000796880"/>
    </source>
</evidence>
<feature type="transmembrane region" description="Helical" evidence="12">
    <location>
        <begin position="940"/>
        <end position="964"/>
    </location>
</feature>
<keyword evidence="6" id="KW-0732">Signal</keyword>
<keyword evidence="10" id="KW-0675">Receptor</keyword>
<protein>
    <recommendedName>
        <fullName evidence="13">Disease resistance R13L4/SHOC-2-like LRR domain-containing protein</fullName>
    </recommendedName>
</protein>
<comment type="caution">
    <text evidence="14">The sequence shown here is derived from an EMBL/GenBank/DDBJ whole genome shotgun (WGS) entry which is preliminary data.</text>
</comment>
<comment type="similarity">
    <text evidence="2">Belongs to the RLP family.</text>
</comment>
<keyword evidence="11" id="KW-0325">Glycoprotein</keyword>
<dbReference type="OrthoDB" id="442066at2759"/>
<keyword evidence="15" id="KW-1185">Reference proteome</keyword>
<dbReference type="PANTHER" id="PTHR48004:SF103">
    <property type="entry name" value="OS01G0515300 PROTEIN"/>
    <property type="match status" value="1"/>
</dbReference>
<dbReference type="FunFam" id="3.80.10.10:FF:000111">
    <property type="entry name" value="LRR receptor-like serine/threonine-protein kinase ERECTA"/>
    <property type="match status" value="1"/>
</dbReference>
<evidence type="ECO:0000313" key="14">
    <source>
        <dbReference type="EMBL" id="KAF3438358.1"/>
    </source>
</evidence>
<dbReference type="Gene3D" id="3.80.10.10">
    <property type="entry name" value="Ribonuclease Inhibitor"/>
    <property type="match status" value="4"/>
</dbReference>
<evidence type="ECO:0000256" key="11">
    <source>
        <dbReference type="ARBA" id="ARBA00023180"/>
    </source>
</evidence>
<dbReference type="PANTHER" id="PTHR48004">
    <property type="entry name" value="OS01G0149700 PROTEIN"/>
    <property type="match status" value="1"/>
</dbReference>
<evidence type="ECO:0000256" key="5">
    <source>
        <dbReference type="ARBA" id="ARBA00022692"/>
    </source>
</evidence>
<keyword evidence="4" id="KW-0433">Leucine-rich repeat</keyword>
<dbReference type="InterPro" id="IPR055414">
    <property type="entry name" value="LRR_R13L4/SHOC2-like"/>
</dbReference>
<dbReference type="InterPro" id="IPR052941">
    <property type="entry name" value="StomDev_PlantInt_Reg"/>
</dbReference>
<accession>A0A8K0GV57</accession>
<evidence type="ECO:0000256" key="6">
    <source>
        <dbReference type="ARBA" id="ARBA00022729"/>
    </source>
</evidence>
<keyword evidence="5 12" id="KW-0812">Transmembrane</keyword>
<evidence type="ECO:0000256" key="10">
    <source>
        <dbReference type="ARBA" id="ARBA00023170"/>
    </source>
</evidence>
<dbReference type="AlphaFoldDB" id="A0A8K0GV57"/>
<comment type="subcellular location">
    <subcellularLocation>
        <location evidence="1">Cell membrane</location>
        <topology evidence="1">Single-pass type I membrane protein</topology>
    </subcellularLocation>
</comment>
<keyword evidence="8 12" id="KW-1133">Transmembrane helix</keyword>
<dbReference type="GO" id="GO:0005886">
    <property type="term" value="C:plasma membrane"/>
    <property type="evidence" value="ECO:0007669"/>
    <property type="project" value="UniProtKB-SubCell"/>
</dbReference>
<reference evidence="14" key="1">
    <citation type="submission" date="2020-03" db="EMBL/GenBank/DDBJ databases">
        <title>A high-quality chromosome-level genome assembly of a woody plant with both climbing and erect habits, Rhamnella rubrinervis.</title>
        <authorList>
            <person name="Lu Z."/>
            <person name="Yang Y."/>
            <person name="Zhu X."/>
            <person name="Sun Y."/>
        </authorList>
    </citation>
    <scope>NUCLEOTIDE SEQUENCE</scope>
    <source>
        <strain evidence="14">BYM</strain>
        <tissue evidence="14">Leaf</tissue>
    </source>
</reference>
<dbReference type="InterPro" id="IPR001611">
    <property type="entry name" value="Leu-rich_rpt"/>
</dbReference>
<evidence type="ECO:0000256" key="1">
    <source>
        <dbReference type="ARBA" id="ARBA00004251"/>
    </source>
</evidence>
<dbReference type="SMART" id="SM00365">
    <property type="entry name" value="LRR_SD22"/>
    <property type="match status" value="6"/>
</dbReference>
<evidence type="ECO:0000256" key="2">
    <source>
        <dbReference type="ARBA" id="ARBA00009592"/>
    </source>
</evidence>
<dbReference type="Proteomes" id="UP000796880">
    <property type="component" value="Unassembled WGS sequence"/>
</dbReference>
<name>A0A8K0GV57_9ROSA</name>
<dbReference type="InterPro" id="IPR032675">
    <property type="entry name" value="LRR_dom_sf"/>
</dbReference>
<dbReference type="SMART" id="SM00369">
    <property type="entry name" value="LRR_TYP"/>
    <property type="match status" value="13"/>
</dbReference>
<dbReference type="SUPFAM" id="SSF52047">
    <property type="entry name" value="RNI-like"/>
    <property type="match status" value="1"/>
</dbReference>
<feature type="domain" description="Disease resistance R13L4/SHOC-2-like LRR" evidence="13">
    <location>
        <begin position="311"/>
        <end position="396"/>
    </location>
</feature>
<evidence type="ECO:0000259" key="13">
    <source>
        <dbReference type="Pfam" id="PF23598"/>
    </source>
</evidence>
<evidence type="ECO:0000256" key="8">
    <source>
        <dbReference type="ARBA" id="ARBA00022989"/>
    </source>
</evidence>
<evidence type="ECO:0000256" key="3">
    <source>
        <dbReference type="ARBA" id="ARBA00022475"/>
    </source>
</evidence>
<sequence>MPVKTPNILNLTKCHMEGKLLKEELHVLDSYINVKRPIYDVNDTYPKMKDWKTEGGIADCCLWDGVSCDTASGYVIAIDLSSSWLHGPLTSNSSLFRLLHLQKLNLAFNDFASCTIPSDFGQLSSTSDGYLYVRQEQLGRLITQNMTNLRQLYLDGTNLSSPVPEFFGNLSSLTYLSLRKCYLFGELPEKIFLQLPNLQFIDLSTNSGLEGTLPEFRSGSMVKLLDLSHTNFFGKLPDSIGNLKSLEYLDLRKSNFSGIIPPSLWNLSQLSNLSLSQNHFSGQLPYTIANLGKLTEIRLSENNFGGGLPSSLGNLRQLNYLNLGHNNFSSQVPTSLGNLTQLKFLSLGYNSLSGQIPSSLGNLTQLKVLHLEENRFSGKIPSSLGKLAQLEILSLSSNFLDGELPISFPHSIKNIYLYYNNLTGSIPSTSVANLTFLEALDLSYNFFTGVIPLSLFKLPSLESLSLDDNKLTGSLNTSNLSQLTYLSLSGNKLSGVPSSVSKLTMLIDLYLSFNDFSGILDFGIFSALSSLEYLDLSNNTNLSFTNTTTKSLPNFLYLHLSSCSNITELPLFLKTQAQLQALDLSNNRIGGQIPKWFLSFGTETMQQLNLSHNFLTGWEETPVILPWKSLFVLDLHSNMLQGPLVVPLISIWYYSVSENSLTGRIDPLFCKLDGLIYLELSSNNLSGTIPQCFGKLASSLSVLNLRDNNLHGKMPTTCGEGSQLVTLDLSHNHLHGKIPKSLAECRRLEFVRASSSGITSMAQNSNAKRYIGNYDEDQYYSMTVINKGQEMGFIRVLSIFVSIDLSNNRFHGQIPTTTGGLGALVVLNLSSNSFTGHIPSSLRNLTRLESLDFSNNKLSGEIPQQLNSLTFLGYLNMSENEFVGPIPQGGQIGTFPNSSFLGNLGLCGRPLSKMCETTLSSTPSPNINVKSAEDSIMSGFTWKVVAIGYGCGVVFGVVGGHVIISRRPYLMWIIFRVITQRRRRR</sequence>
<proteinExistence type="inferred from homology"/>
<dbReference type="Pfam" id="PF23598">
    <property type="entry name" value="LRR_14"/>
    <property type="match status" value="1"/>
</dbReference>
<keyword evidence="9 12" id="KW-0472">Membrane</keyword>
<keyword evidence="3" id="KW-1003">Cell membrane</keyword>
<dbReference type="Pfam" id="PF13855">
    <property type="entry name" value="LRR_8"/>
    <property type="match status" value="4"/>
</dbReference>
<dbReference type="FunFam" id="3.80.10.10:FF:000041">
    <property type="entry name" value="LRR receptor-like serine/threonine-protein kinase ERECTA"/>
    <property type="match status" value="1"/>
</dbReference>
<evidence type="ECO:0000256" key="9">
    <source>
        <dbReference type="ARBA" id="ARBA00023136"/>
    </source>
</evidence>
<organism evidence="14 15">
    <name type="scientific">Rhamnella rubrinervis</name>
    <dbReference type="NCBI Taxonomy" id="2594499"/>
    <lineage>
        <taxon>Eukaryota</taxon>
        <taxon>Viridiplantae</taxon>
        <taxon>Streptophyta</taxon>
        <taxon>Embryophyta</taxon>
        <taxon>Tracheophyta</taxon>
        <taxon>Spermatophyta</taxon>
        <taxon>Magnoliopsida</taxon>
        <taxon>eudicotyledons</taxon>
        <taxon>Gunneridae</taxon>
        <taxon>Pentapetalae</taxon>
        <taxon>rosids</taxon>
        <taxon>fabids</taxon>
        <taxon>Rosales</taxon>
        <taxon>Rhamnaceae</taxon>
        <taxon>rhamnoid group</taxon>
        <taxon>Rhamneae</taxon>
        <taxon>Rhamnella</taxon>
    </lineage>
</organism>
<dbReference type="InterPro" id="IPR003591">
    <property type="entry name" value="Leu-rich_rpt_typical-subtyp"/>
</dbReference>
<evidence type="ECO:0000256" key="4">
    <source>
        <dbReference type="ARBA" id="ARBA00022614"/>
    </source>
</evidence>
<gene>
    <name evidence="14" type="ORF">FNV43_RR21120</name>
</gene>
<dbReference type="FunFam" id="3.80.10.10:FF:000095">
    <property type="entry name" value="LRR receptor-like serine/threonine-protein kinase GSO1"/>
    <property type="match status" value="2"/>
</dbReference>
<dbReference type="EMBL" id="VOIH02000009">
    <property type="protein sequence ID" value="KAF3438358.1"/>
    <property type="molecule type" value="Genomic_DNA"/>
</dbReference>
<dbReference type="PRINTS" id="PR00019">
    <property type="entry name" value="LEURICHRPT"/>
</dbReference>
<dbReference type="SUPFAM" id="SSF52058">
    <property type="entry name" value="L domain-like"/>
    <property type="match status" value="1"/>
</dbReference>
<keyword evidence="7" id="KW-0677">Repeat</keyword>